<name>A0ABV2QHM4_9BURK</name>
<protein>
    <recommendedName>
        <fullName evidence="3">Type III secretion system chaperone</fullName>
    </recommendedName>
</protein>
<proteinExistence type="predicted"/>
<dbReference type="Gene3D" id="3.30.1460.10">
    <property type="match status" value="1"/>
</dbReference>
<keyword evidence="2" id="KW-1185">Reference proteome</keyword>
<dbReference type="SUPFAM" id="SSF69635">
    <property type="entry name" value="Type III secretory system chaperone-like"/>
    <property type="match status" value="1"/>
</dbReference>
<dbReference type="Pfam" id="PF05932">
    <property type="entry name" value="CesT"/>
    <property type="match status" value="1"/>
</dbReference>
<evidence type="ECO:0000313" key="2">
    <source>
        <dbReference type="Proteomes" id="UP001549320"/>
    </source>
</evidence>
<dbReference type="CDD" id="cd16364">
    <property type="entry name" value="T3SC_I-like"/>
    <property type="match status" value="1"/>
</dbReference>
<dbReference type="EMBL" id="JBEPSH010000018">
    <property type="protein sequence ID" value="MET4580432.1"/>
    <property type="molecule type" value="Genomic_DNA"/>
</dbReference>
<organism evidence="1 2">
    <name type="scientific">Ottowia thiooxydans</name>
    <dbReference type="NCBI Taxonomy" id="219182"/>
    <lineage>
        <taxon>Bacteria</taxon>
        <taxon>Pseudomonadati</taxon>
        <taxon>Pseudomonadota</taxon>
        <taxon>Betaproteobacteria</taxon>
        <taxon>Burkholderiales</taxon>
        <taxon>Comamonadaceae</taxon>
        <taxon>Ottowia</taxon>
    </lineage>
</organism>
<comment type="caution">
    <text evidence="1">The sequence shown here is derived from an EMBL/GenBank/DDBJ whole genome shotgun (WGS) entry which is preliminary data.</text>
</comment>
<reference evidence="1 2" key="1">
    <citation type="submission" date="2024-06" db="EMBL/GenBank/DDBJ databases">
        <title>Sorghum-associated microbial communities from plants grown in Nebraska, USA.</title>
        <authorList>
            <person name="Schachtman D."/>
        </authorList>
    </citation>
    <scope>NUCLEOTIDE SEQUENCE [LARGE SCALE GENOMIC DNA]</scope>
    <source>
        <strain evidence="1 2">2709</strain>
    </source>
</reference>
<accession>A0ABV2QHM4</accession>
<dbReference type="InterPro" id="IPR010261">
    <property type="entry name" value="Tir_chaperone"/>
</dbReference>
<evidence type="ECO:0000313" key="1">
    <source>
        <dbReference type="EMBL" id="MET4580432.1"/>
    </source>
</evidence>
<evidence type="ECO:0008006" key="3">
    <source>
        <dbReference type="Google" id="ProtNLM"/>
    </source>
</evidence>
<sequence>MTRYSALLQDYARHTGLPVEEFLTNQEIVFADLEIALAPEGDEDTGDIAFFASLGHPSAGVDKTQLMQLMLEANGLWVGTGGCTLGLQAGTGVVLLCARLPLELTDAASLSAALQAFSTVAMMWREVVRGKVMPQLQMV</sequence>
<dbReference type="Proteomes" id="UP001549320">
    <property type="component" value="Unassembled WGS sequence"/>
</dbReference>
<dbReference type="RefSeq" id="WP_354449361.1">
    <property type="nucleotide sequence ID" value="NZ_JBEPSH010000018.1"/>
</dbReference>
<gene>
    <name evidence="1" type="ORF">ABIE13_005573</name>
</gene>